<gene>
    <name evidence="2" type="ORF">Pfra01_002204800</name>
</gene>
<organism evidence="2 3">
    <name type="scientific">Phytophthora fragariaefolia</name>
    <dbReference type="NCBI Taxonomy" id="1490495"/>
    <lineage>
        <taxon>Eukaryota</taxon>
        <taxon>Sar</taxon>
        <taxon>Stramenopiles</taxon>
        <taxon>Oomycota</taxon>
        <taxon>Peronosporomycetes</taxon>
        <taxon>Peronosporales</taxon>
        <taxon>Peronosporaceae</taxon>
        <taxon>Phytophthora</taxon>
    </lineage>
</organism>
<evidence type="ECO:0000313" key="2">
    <source>
        <dbReference type="EMBL" id="GMF53365.1"/>
    </source>
</evidence>
<keyword evidence="3" id="KW-1185">Reference proteome</keyword>
<name>A0A9W6Y6K6_9STRA</name>
<evidence type="ECO:0000313" key="3">
    <source>
        <dbReference type="Proteomes" id="UP001165121"/>
    </source>
</evidence>
<evidence type="ECO:0000256" key="1">
    <source>
        <dbReference type="SAM" id="MobiDB-lite"/>
    </source>
</evidence>
<dbReference type="Proteomes" id="UP001165121">
    <property type="component" value="Unassembled WGS sequence"/>
</dbReference>
<dbReference type="AlphaFoldDB" id="A0A9W6Y6K6"/>
<dbReference type="PANTHER" id="PTHR40866:SF1">
    <property type="entry name" value="BED-TYPE DOMAIN-CONTAINING PROTEIN"/>
    <property type="match status" value="1"/>
</dbReference>
<protein>
    <submittedName>
        <fullName evidence="2">Unnamed protein product</fullName>
    </submittedName>
</protein>
<dbReference type="PANTHER" id="PTHR40866">
    <property type="entry name" value="BED-TYPE DOMAIN-CONTAINING PROTEIN"/>
    <property type="match status" value="1"/>
</dbReference>
<dbReference type="EMBL" id="BSXT01003267">
    <property type="protein sequence ID" value="GMF53365.1"/>
    <property type="molecule type" value="Genomic_DNA"/>
</dbReference>
<feature type="region of interest" description="Disordered" evidence="1">
    <location>
        <begin position="143"/>
        <end position="167"/>
    </location>
</feature>
<sequence length="167" mass="18507">MAVLACYEKDGQPRCQLLAMALLLQAPGQDLTAEGQVDFVWEMLFREYGPHAAIVHNPNFESGCIKVQQSDTVELTRSEKTALSRFAVRQDAAQSVPPKDDPTGFFVEQVKTKRKTSVPTTTYMLVHSIPRLRTRWSAFSAWPRRHSAATPASPTSYARNDPVSAGA</sequence>
<reference evidence="2" key="1">
    <citation type="submission" date="2023-04" db="EMBL/GenBank/DDBJ databases">
        <title>Phytophthora fragariaefolia NBRC 109709.</title>
        <authorList>
            <person name="Ichikawa N."/>
            <person name="Sato H."/>
            <person name="Tonouchi N."/>
        </authorList>
    </citation>
    <scope>NUCLEOTIDE SEQUENCE</scope>
    <source>
        <strain evidence="2">NBRC 109709</strain>
    </source>
</reference>
<dbReference type="OrthoDB" id="122982at2759"/>
<proteinExistence type="predicted"/>
<comment type="caution">
    <text evidence="2">The sequence shown here is derived from an EMBL/GenBank/DDBJ whole genome shotgun (WGS) entry which is preliminary data.</text>
</comment>
<accession>A0A9W6Y6K6</accession>